<dbReference type="EMBL" id="CAAALY010040543">
    <property type="protein sequence ID" value="VEL19186.1"/>
    <property type="molecule type" value="Genomic_DNA"/>
</dbReference>
<feature type="non-terminal residue" evidence="1">
    <location>
        <position position="1"/>
    </location>
</feature>
<sequence length="120" mass="13053">MKWSCRKKENGRVMKNVGRYEEFLGSPSSNIDEPVLNATGVSRHLATRLNDDFGVIQATNTSLSSVTVAKLAWSSADQQQYKSCGYAGDEVWPDLASRQGSSISAASIAAAYLRLLQLPL</sequence>
<evidence type="ECO:0000313" key="2">
    <source>
        <dbReference type="Proteomes" id="UP000784294"/>
    </source>
</evidence>
<dbReference type="AlphaFoldDB" id="A0A448WSL6"/>
<comment type="caution">
    <text evidence="1">The sequence shown here is derived from an EMBL/GenBank/DDBJ whole genome shotgun (WGS) entry which is preliminary data.</text>
</comment>
<keyword evidence="2" id="KW-1185">Reference proteome</keyword>
<name>A0A448WSL6_9PLAT</name>
<proteinExistence type="predicted"/>
<dbReference type="Proteomes" id="UP000784294">
    <property type="component" value="Unassembled WGS sequence"/>
</dbReference>
<accession>A0A448WSL6</accession>
<protein>
    <submittedName>
        <fullName evidence="1">Uncharacterized protein</fullName>
    </submittedName>
</protein>
<evidence type="ECO:0000313" key="1">
    <source>
        <dbReference type="EMBL" id="VEL19186.1"/>
    </source>
</evidence>
<gene>
    <name evidence="1" type="ORF">PXEA_LOCUS12626</name>
</gene>
<reference evidence="1" key="1">
    <citation type="submission" date="2018-11" db="EMBL/GenBank/DDBJ databases">
        <authorList>
            <consortium name="Pathogen Informatics"/>
        </authorList>
    </citation>
    <scope>NUCLEOTIDE SEQUENCE</scope>
</reference>
<organism evidence="1 2">
    <name type="scientific">Protopolystoma xenopodis</name>
    <dbReference type="NCBI Taxonomy" id="117903"/>
    <lineage>
        <taxon>Eukaryota</taxon>
        <taxon>Metazoa</taxon>
        <taxon>Spiralia</taxon>
        <taxon>Lophotrochozoa</taxon>
        <taxon>Platyhelminthes</taxon>
        <taxon>Monogenea</taxon>
        <taxon>Polyopisthocotylea</taxon>
        <taxon>Polystomatidea</taxon>
        <taxon>Polystomatidae</taxon>
        <taxon>Protopolystoma</taxon>
    </lineage>
</organism>